<dbReference type="PANTHER" id="PTHR46927">
    <property type="entry name" value="AGAP005574-PA"/>
    <property type="match status" value="1"/>
</dbReference>
<feature type="domain" description="Transposable element P transposase-like RNase H C-terminal" evidence="4">
    <location>
        <begin position="279"/>
        <end position="308"/>
    </location>
</feature>
<dbReference type="InterPro" id="IPR048366">
    <property type="entry name" value="TNP-like_GBD"/>
</dbReference>
<dbReference type="STRING" id="62324.A0A182S093"/>
<proteinExistence type="predicted"/>
<feature type="domain" description="Transposable element P transposase-like RNase H" evidence="2">
    <location>
        <begin position="21"/>
        <end position="84"/>
    </location>
</feature>
<name>A0A182S093_ANOFN</name>
<dbReference type="InterPro" id="IPR052224">
    <property type="entry name" value="THAP_domain_protein"/>
</dbReference>
<feature type="domain" description="Transposable element P transposase-like GTP-binding insertion" evidence="3">
    <location>
        <begin position="110"/>
        <end position="219"/>
    </location>
</feature>
<dbReference type="InterPro" id="IPR048365">
    <property type="entry name" value="TNP-like_RNaseH_N"/>
</dbReference>
<evidence type="ECO:0000259" key="2">
    <source>
        <dbReference type="Pfam" id="PF21787"/>
    </source>
</evidence>
<feature type="compositionally biased region" description="Polar residues" evidence="1">
    <location>
        <begin position="494"/>
        <end position="506"/>
    </location>
</feature>
<dbReference type="Pfam" id="PF21787">
    <property type="entry name" value="TNP-like_RNaseH_N"/>
    <property type="match status" value="1"/>
</dbReference>
<evidence type="ECO:0000313" key="5">
    <source>
        <dbReference type="EnsemblMetazoa" id="AFUN011976-PA"/>
    </source>
</evidence>
<organism evidence="5">
    <name type="scientific">Anopheles funestus</name>
    <name type="common">African malaria mosquito</name>
    <dbReference type="NCBI Taxonomy" id="62324"/>
    <lineage>
        <taxon>Eukaryota</taxon>
        <taxon>Metazoa</taxon>
        <taxon>Ecdysozoa</taxon>
        <taxon>Arthropoda</taxon>
        <taxon>Hexapoda</taxon>
        <taxon>Insecta</taxon>
        <taxon>Pterygota</taxon>
        <taxon>Neoptera</taxon>
        <taxon>Endopterygota</taxon>
        <taxon>Diptera</taxon>
        <taxon>Nematocera</taxon>
        <taxon>Culicoidea</taxon>
        <taxon>Culicidae</taxon>
        <taxon>Anophelinae</taxon>
        <taxon>Anopheles</taxon>
    </lineage>
</organism>
<accession>A0A182S093</accession>
<protein>
    <recommendedName>
        <fullName evidence="6">Transposable element P transposase</fullName>
    </recommendedName>
</protein>
<evidence type="ECO:0000259" key="3">
    <source>
        <dbReference type="Pfam" id="PF21788"/>
    </source>
</evidence>
<sequence length="506" mass="58368">MKVESVLEYDPAADEIIGPHNYVQVVMARGLFKNWKQPVFIGFDKSMTKELILEIIKKMSEKNINVVAIVDNCPANTSCWKELGAGDYKSPYFLYPITKKHVYVVPDVPHLLKLTRNWLLDHGFNYKGKKIVSKPLFDVMQDRIAAEMTSIFKICKGHLILSSQEKQNVRKAAQLLSRTVAISLRRYVHNETSQELANFIEKVDLWFSVSCSYTPLAKEHYKISYNGNENQIKALQDMYELMQNSIVIGKSSLQTFQKSILMQITSLQMLFEDMQQTTYKLNQDLLENFFSQIRQRGGVYDHPTPLSFIYRARVMILGKSPTILHNQTDAEQRNKITTDEYLTSAGAYITPNLPDMLSIEEVNGLFTTENSDLESDYSDLDLGIRTYQDFNEHSYCQPPTFVDHISLGGLFKPSSNFLNLGHKMEKIFQKLNPNGSLHKKPGIVKRLAATIHRQVNLPLEIIKSFAKQWVIVRMRYLNLKSNEEATRKRRTQQKDPTNMQQHHSQE</sequence>
<dbReference type="Pfam" id="PF21789">
    <property type="entry name" value="TNP-like_RNaseH_C"/>
    <property type="match status" value="1"/>
</dbReference>
<dbReference type="EnsemblMetazoa" id="AFUN011976-RA">
    <property type="protein sequence ID" value="AFUN011976-PA"/>
    <property type="gene ID" value="AFUN011976"/>
</dbReference>
<reference evidence="5" key="1">
    <citation type="submission" date="2020-05" db="UniProtKB">
        <authorList>
            <consortium name="EnsemblMetazoa"/>
        </authorList>
    </citation>
    <scope>IDENTIFICATION</scope>
    <source>
        <strain evidence="5">FUMOZ</strain>
    </source>
</reference>
<dbReference type="InterPro" id="IPR048367">
    <property type="entry name" value="TNP-like_RNaseH_C"/>
</dbReference>
<dbReference type="VEuPathDB" id="VectorBase:AFUN011976"/>
<evidence type="ECO:0008006" key="6">
    <source>
        <dbReference type="Google" id="ProtNLM"/>
    </source>
</evidence>
<evidence type="ECO:0000256" key="1">
    <source>
        <dbReference type="SAM" id="MobiDB-lite"/>
    </source>
</evidence>
<dbReference type="PANTHER" id="PTHR46927:SF3">
    <property type="entry name" value="THAP-TYPE DOMAIN-CONTAINING PROTEIN"/>
    <property type="match status" value="1"/>
</dbReference>
<dbReference type="AlphaFoldDB" id="A0A182S093"/>
<dbReference type="Pfam" id="PF21788">
    <property type="entry name" value="TNP-like_GBD"/>
    <property type="match status" value="1"/>
</dbReference>
<evidence type="ECO:0000259" key="4">
    <source>
        <dbReference type="Pfam" id="PF21789"/>
    </source>
</evidence>
<feature type="region of interest" description="Disordered" evidence="1">
    <location>
        <begin position="483"/>
        <end position="506"/>
    </location>
</feature>